<dbReference type="InterPro" id="IPR010985">
    <property type="entry name" value="Ribbon_hlx_hlx"/>
</dbReference>
<reference evidence="2" key="1">
    <citation type="journal article" date="2019" name="Int. J. Syst. Evol. Microbiol.">
        <title>The Global Catalogue of Microorganisms (GCM) 10K type strain sequencing project: providing services to taxonomists for standard genome sequencing and annotation.</title>
        <authorList>
            <consortium name="The Broad Institute Genomics Platform"/>
            <consortium name="The Broad Institute Genome Sequencing Center for Infectious Disease"/>
            <person name="Wu L."/>
            <person name="Ma J."/>
        </authorList>
    </citation>
    <scope>NUCLEOTIDE SEQUENCE [LARGE SCALE GENOMIC DNA]</scope>
    <source>
        <strain evidence="2">JCM 17939</strain>
    </source>
</reference>
<evidence type="ECO:0000313" key="2">
    <source>
        <dbReference type="Proteomes" id="UP001501442"/>
    </source>
</evidence>
<dbReference type="RefSeq" id="WP_345442686.1">
    <property type="nucleotide sequence ID" value="NZ_BAABHK010000026.1"/>
</dbReference>
<dbReference type="Proteomes" id="UP001501442">
    <property type="component" value="Unassembled WGS sequence"/>
</dbReference>
<organism evidence="1 2">
    <name type="scientific">Actinoallomurus vinaceus</name>
    <dbReference type="NCBI Taxonomy" id="1080074"/>
    <lineage>
        <taxon>Bacteria</taxon>
        <taxon>Bacillati</taxon>
        <taxon>Actinomycetota</taxon>
        <taxon>Actinomycetes</taxon>
        <taxon>Streptosporangiales</taxon>
        <taxon>Thermomonosporaceae</taxon>
        <taxon>Actinoallomurus</taxon>
    </lineage>
</organism>
<evidence type="ECO:0000313" key="1">
    <source>
        <dbReference type="EMBL" id="GAA4639164.1"/>
    </source>
</evidence>
<dbReference type="SUPFAM" id="SSF47598">
    <property type="entry name" value="Ribbon-helix-helix"/>
    <property type="match status" value="1"/>
</dbReference>
<sequence>MAKTLQVRDVPDDVHAAITRKAKAAGMTISQYLLRLVTEDAGHLSNAEVMRRARNLPFRKERSIGTSDILAALDEGRGER</sequence>
<dbReference type="EMBL" id="BAABHK010000026">
    <property type="protein sequence ID" value="GAA4639164.1"/>
    <property type="molecule type" value="Genomic_DNA"/>
</dbReference>
<gene>
    <name evidence="1" type="ORF">GCM10023196_099700</name>
</gene>
<proteinExistence type="predicted"/>
<evidence type="ECO:0008006" key="3">
    <source>
        <dbReference type="Google" id="ProtNLM"/>
    </source>
</evidence>
<name>A0ABP8UTH1_9ACTN</name>
<comment type="caution">
    <text evidence="1">The sequence shown here is derived from an EMBL/GenBank/DDBJ whole genome shotgun (WGS) entry which is preliminary data.</text>
</comment>
<accession>A0ABP8UTH1</accession>
<protein>
    <recommendedName>
        <fullName evidence="3">Antitoxin</fullName>
    </recommendedName>
</protein>
<keyword evidence="2" id="KW-1185">Reference proteome</keyword>